<dbReference type="InterPro" id="IPR005475">
    <property type="entry name" value="Transketolase-like_Pyr-bd"/>
</dbReference>
<protein>
    <recommendedName>
        <fullName evidence="5 12">Transketolase</fullName>
        <ecNumber evidence="5 12">2.2.1.1</ecNumber>
    </recommendedName>
</protein>
<dbReference type="AlphaFoldDB" id="A0A1Y2JZX4"/>
<evidence type="ECO:0000256" key="13">
    <source>
        <dbReference type="PIRSR" id="PIRSR605478-1"/>
    </source>
</evidence>
<comment type="subunit">
    <text evidence="4 18">Homodimer.</text>
</comment>
<feature type="binding site" evidence="15">
    <location>
        <position position="159"/>
    </location>
    <ligand>
        <name>thiamine diphosphate</name>
        <dbReference type="ChEBI" id="CHEBI:58937"/>
    </ligand>
</feature>
<dbReference type="InterPro" id="IPR049557">
    <property type="entry name" value="Transketolase_CS"/>
</dbReference>
<dbReference type="InterPro" id="IPR009014">
    <property type="entry name" value="Transketo_C/PFOR_II"/>
</dbReference>
<dbReference type="GO" id="GO:0046872">
    <property type="term" value="F:metal ion binding"/>
    <property type="evidence" value="ECO:0007669"/>
    <property type="project" value="UniProtKB-KW"/>
</dbReference>
<feature type="binding site" evidence="16">
    <location>
        <position position="190"/>
    </location>
    <ligand>
        <name>Mg(2+)</name>
        <dbReference type="ChEBI" id="CHEBI:18420"/>
    </ligand>
</feature>
<comment type="caution">
    <text evidence="20">The sequence shown here is derived from an EMBL/GenBank/DDBJ whole genome shotgun (WGS) entry which is preliminary data.</text>
</comment>
<gene>
    <name evidence="20" type="ORF">MAIT1_00518</name>
</gene>
<evidence type="ECO:0000256" key="2">
    <source>
        <dbReference type="ARBA" id="ARBA00001941"/>
    </source>
</evidence>
<dbReference type="Gene3D" id="3.40.50.920">
    <property type="match status" value="1"/>
</dbReference>
<evidence type="ECO:0000256" key="16">
    <source>
        <dbReference type="PIRSR" id="PIRSR605478-4"/>
    </source>
</evidence>
<feature type="binding site" evidence="15">
    <location>
        <position position="188"/>
    </location>
    <ligand>
        <name>thiamine diphosphate</name>
        <dbReference type="ChEBI" id="CHEBI:58937"/>
    </ligand>
</feature>
<dbReference type="SMART" id="SM00861">
    <property type="entry name" value="Transket_pyr"/>
    <property type="match status" value="1"/>
</dbReference>
<dbReference type="SUPFAM" id="SSF52922">
    <property type="entry name" value="TK C-terminal domain-like"/>
    <property type="match status" value="1"/>
</dbReference>
<dbReference type="Pfam" id="PF00456">
    <property type="entry name" value="Transketolase_N"/>
    <property type="match status" value="1"/>
</dbReference>
<evidence type="ECO:0000259" key="19">
    <source>
        <dbReference type="SMART" id="SM00861"/>
    </source>
</evidence>
<feature type="binding site" evidence="14">
    <location>
        <position position="263"/>
    </location>
    <ligand>
        <name>substrate</name>
    </ligand>
</feature>
<feature type="binding site" evidence="16">
    <location>
        <position position="188"/>
    </location>
    <ligand>
        <name>Mg(2+)</name>
        <dbReference type="ChEBI" id="CHEBI:18420"/>
    </ligand>
</feature>
<comment type="catalytic activity">
    <reaction evidence="11 18">
        <text>D-sedoheptulose 7-phosphate + D-glyceraldehyde 3-phosphate = aldehydo-D-ribose 5-phosphate + D-xylulose 5-phosphate</text>
        <dbReference type="Rhea" id="RHEA:10508"/>
        <dbReference type="ChEBI" id="CHEBI:57483"/>
        <dbReference type="ChEBI" id="CHEBI:57737"/>
        <dbReference type="ChEBI" id="CHEBI:58273"/>
        <dbReference type="ChEBI" id="CHEBI:59776"/>
        <dbReference type="EC" id="2.2.1.1"/>
    </reaction>
</comment>
<evidence type="ECO:0000256" key="18">
    <source>
        <dbReference type="RuleBase" id="RU004996"/>
    </source>
</evidence>
<comment type="cofactor">
    <cofactor evidence="2">
        <name>Co(2+)</name>
        <dbReference type="ChEBI" id="CHEBI:48828"/>
    </cofactor>
</comment>
<keyword evidence="21" id="KW-1185">Reference proteome</keyword>
<feature type="domain" description="Transketolase-like pyrimidine-binding" evidence="19">
    <location>
        <begin position="355"/>
        <end position="517"/>
    </location>
</feature>
<dbReference type="FunFam" id="3.40.50.970:FF:000004">
    <property type="entry name" value="Transketolase"/>
    <property type="match status" value="1"/>
</dbReference>
<feature type="site" description="Important for catalytic activity" evidence="17">
    <location>
        <position position="28"/>
    </location>
</feature>
<dbReference type="OrthoDB" id="8732661at2"/>
<dbReference type="GO" id="GO:0005829">
    <property type="term" value="C:cytosol"/>
    <property type="evidence" value="ECO:0007669"/>
    <property type="project" value="TreeGrafter"/>
</dbReference>
<evidence type="ECO:0000313" key="20">
    <source>
        <dbReference type="EMBL" id="OSM00094.1"/>
    </source>
</evidence>
<dbReference type="FunFam" id="3.40.50.920:FF:000003">
    <property type="entry name" value="Transketolase"/>
    <property type="match status" value="1"/>
</dbReference>
<dbReference type="InterPro" id="IPR055152">
    <property type="entry name" value="Transketolase-like_C_2"/>
</dbReference>
<evidence type="ECO:0000256" key="17">
    <source>
        <dbReference type="PIRSR" id="PIRSR605478-5"/>
    </source>
</evidence>
<organism evidence="20 21">
    <name type="scientific">Magnetofaba australis IT-1</name>
    <dbReference type="NCBI Taxonomy" id="1434232"/>
    <lineage>
        <taxon>Bacteria</taxon>
        <taxon>Pseudomonadati</taxon>
        <taxon>Pseudomonadota</taxon>
        <taxon>Magnetococcia</taxon>
        <taxon>Magnetococcales</taxon>
        <taxon>Magnetococcaceae</taxon>
        <taxon>Magnetofaba</taxon>
    </lineage>
</organism>
<keyword evidence="10 15" id="KW-0786">Thiamine pyrophosphate</keyword>
<dbReference type="EMBL" id="LVJN01000021">
    <property type="protein sequence ID" value="OSM00094.1"/>
    <property type="molecule type" value="Genomic_DNA"/>
</dbReference>
<reference evidence="20 21" key="1">
    <citation type="journal article" date="2016" name="BMC Genomics">
        <title>Combined genomic and structural analyses of a cultured magnetotactic bacterium reveals its niche adaptation to a dynamic environment.</title>
        <authorList>
            <person name="Araujo A.C."/>
            <person name="Morillo V."/>
            <person name="Cypriano J."/>
            <person name="Teixeira L.C."/>
            <person name="Leao P."/>
            <person name="Lyra S."/>
            <person name="Almeida L.G."/>
            <person name="Bazylinski D.A."/>
            <person name="Vasconcellos A.T."/>
            <person name="Abreu F."/>
            <person name="Lins U."/>
        </authorList>
    </citation>
    <scope>NUCLEOTIDE SEQUENCE [LARGE SCALE GENOMIC DNA]</scope>
    <source>
        <strain evidence="20 21">IT-1</strain>
    </source>
</reference>
<evidence type="ECO:0000256" key="1">
    <source>
        <dbReference type="ARBA" id="ARBA00001913"/>
    </source>
</evidence>
<dbReference type="PROSITE" id="PS00801">
    <property type="entry name" value="TRANSKETOLASE_1"/>
    <property type="match status" value="1"/>
</dbReference>
<comment type="cofactor">
    <cofactor evidence="15">
        <name>thiamine diphosphate</name>
        <dbReference type="ChEBI" id="CHEBI:58937"/>
    </cofactor>
    <text evidence="15">Binds 1 thiamine pyrophosphate per subunit. During the reaction, the substrate forms a covalent intermediate with the cofactor.</text>
</comment>
<dbReference type="STRING" id="1434232.MAIT1_00518"/>
<dbReference type="GO" id="GO:0009052">
    <property type="term" value="P:pentose-phosphate shunt, non-oxidative branch"/>
    <property type="evidence" value="ECO:0007669"/>
    <property type="project" value="UniProtKB-ARBA"/>
</dbReference>
<comment type="cofactor">
    <cofactor evidence="16">
        <name>Mg(2+)</name>
        <dbReference type="ChEBI" id="CHEBI:18420"/>
    </cofactor>
    <text evidence="16">Binds 1 Mg(2+) ion per subunit. Can also utilize other divalent metal cations, such as Ca(2+), Mn(2+) and Co(2+).</text>
</comment>
<evidence type="ECO:0000256" key="7">
    <source>
        <dbReference type="ARBA" id="ARBA00022723"/>
    </source>
</evidence>
<dbReference type="FunFam" id="3.40.50.970:FF:000003">
    <property type="entry name" value="Transketolase"/>
    <property type="match status" value="1"/>
</dbReference>
<dbReference type="Pfam" id="PF22613">
    <property type="entry name" value="Transketolase_C_1"/>
    <property type="match status" value="1"/>
</dbReference>
<feature type="binding site" evidence="14">
    <location>
        <position position="28"/>
    </location>
    <ligand>
        <name>substrate</name>
    </ligand>
</feature>
<feature type="binding site" evidence="15">
    <location>
        <position position="430"/>
    </location>
    <ligand>
        <name>thiamine diphosphate</name>
        <dbReference type="ChEBI" id="CHEBI:58937"/>
    </ligand>
</feature>
<dbReference type="EC" id="2.2.1.1" evidence="5 12"/>
<dbReference type="SUPFAM" id="SSF52518">
    <property type="entry name" value="Thiamin diphosphate-binding fold (THDP-binding)"/>
    <property type="match status" value="2"/>
</dbReference>
<dbReference type="InterPro" id="IPR005478">
    <property type="entry name" value="Transketolase_bac-like"/>
</dbReference>
<dbReference type="RefSeq" id="WP_085446458.1">
    <property type="nucleotide sequence ID" value="NZ_LVJN01000021.1"/>
</dbReference>
<evidence type="ECO:0000256" key="15">
    <source>
        <dbReference type="PIRSR" id="PIRSR605478-3"/>
    </source>
</evidence>
<keyword evidence="7 16" id="KW-0479">Metal-binding</keyword>
<dbReference type="GO" id="GO:0004802">
    <property type="term" value="F:transketolase activity"/>
    <property type="evidence" value="ECO:0007669"/>
    <property type="project" value="UniProtKB-UniRule"/>
</dbReference>
<keyword evidence="8 18" id="KW-0106">Calcium</keyword>
<evidence type="ECO:0000256" key="4">
    <source>
        <dbReference type="ARBA" id="ARBA00011738"/>
    </source>
</evidence>
<feature type="binding site" evidence="15">
    <location>
        <begin position="116"/>
        <end position="118"/>
    </location>
    <ligand>
        <name>thiamine diphosphate</name>
        <dbReference type="ChEBI" id="CHEBI:58937"/>
    </ligand>
</feature>
<dbReference type="NCBIfam" id="TIGR00232">
    <property type="entry name" value="tktlase_bact"/>
    <property type="match status" value="1"/>
</dbReference>
<dbReference type="CDD" id="cd02012">
    <property type="entry name" value="TPP_TK"/>
    <property type="match status" value="1"/>
</dbReference>
<feature type="binding site" evidence="14">
    <location>
        <position position="466"/>
    </location>
    <ligand>
        <name>substrate</name>
    </ligand>
</feature>
<keyword evidence="6 18" id="KW-0808">Transferase</keyword>
<name>A0A1Y2JZX4_9PROT</name>
<dbReference type="InterPro" id="IPR029061">
    <property type="entry name" value="THDP-binding"/>
</dbReference>
<feature type="binding site" evidence="14">
    <location>
        <position position="454"/>
    </location>
    <ligand>
        <name>substrate</name>
    </ligand>
</feature>
<evidence type="ECO:0000256" key="14">
    <source>
        <dbReference type="PIRSR" id="PIRSR605478-2"/>
    </source>
</evidence>
<feature type="binding site" evidence="14">
    <location>
        <position position="385"/>
    </location>
    <ligand>
        <name>substrate</name>
    </ligand>
</feature>
<evidence type="ECO:0000256" key="3">
    <source>
        <dbReference type="ARBA" id="ARBA00007131"/>
    </source>
</evidence>
<feature type="binding site" evidence="14">
    <location>
        <position position="462"/>
    </location>
    <ligand>
        <name>substrate</name>
    </ligand>
</feature>
<comment type="cofactor">
    <cofactor evidence="18">
        <name>Mg(2+)</name>
        <dbReference type="ChEBI" id="CHEBI:18420"/>
    </cofactor>
    <cofactor evidence="18">
        <name>Ca(2+)</name>
        <dbReference type="ChEBI" id="CHEBI:29108"/>
    </cofactor>
    <cofactor evidence="18">
        <name>Mn(2+)</name>
        <dbReference type="ChEBI" id="CHEBI:29035"/>
    </cofactor>
    <cofactor evidence="18">
        <name>Co(2+)</name>
        <dbReference type="ChEBI" id="CHEBI:48828"/>
    </cofactor>
    <text evidence="18">Binds 1 Mg(2+) ion per subunit. Can also utilize other divalent metal cations, such as Ca(2+), Mn(2+) and Co(2+).</text>
</comment>
<dbReference type="PANTHER" id="PTHR43522:SF2">
    <property type="entry name" value="TRANSKETOLASE 1-RELATED"/>
    <property type="match status" value="1"/>
</dbReference>
<accession>A0A1Y2JZX4</accession>
<keyword evidence="9 16" id="KW-0460">Magnesium</keyword>
<feature type="binding site" evidence="15">
    <location>
        <position position="263"/>
    </location>
    <ligand>
        <name>thiamine diphosphate</name>
        <dbReference type="ChEBI" id="CHEBI:58937"/>
    </ligand>
</feature>
<evidence type="ECO:0000256" key="11">
    <source>
        <dbReference type="ARBA" id="ARBA00049473"/>
    </source>
</evidence>
<dbReference type="PROSITE" id="PS00802">
    <property type="entry name" value="TRANSKETOLASE_2"/>
    <property type="match status" value="1"/>
</dbReference>
<dbReference type="InterPro" id="IPR020826">
    <property type="entry name" value="Transketolase_BS"/>
</dbReference>
<evidence type="ECO:0000256" key="10">
    <source>
        <dbReference type="ARBA" id="ARBA00023052"/>
    </source>
</evidence>
<dbReference type="InterPro" id="IPR033247">
    <property type="entry name" value="Transketolase_fam"/>
</dbReference>
<feature type="binding site" evidence="15">
    <location>
        <position position="68"/>
    </location>
    <ligand>
        <name>thiamine diphosphate</name>
        <dbReference type="ChEBI" id="CHEBI:58937"/>
    </ligand>
</feature>
<feature type="binding site" evidence="14">
    <location>
        <position position="358"/>
    </location>
    <ligand>
        <name>substrate</name>
    </ligand>
</feature>
<evidence type="ECO:0000256" key="8">
    <source>
        <dbReference type="ARBA" id="ARBA00022837"/>
    </source>
</evidence>
<evidence type="ECO:0000256" key="9">
    <source>
        <dbReference type="ARBA" id="ARBA00022842"/>
    </source>
</evidence>
<dbReference type="Proteomes" id="UP000194003">
    <property type="component" value="Unassembled WGS sequence"/>
</dbReference>
<dbReference type="CDD" id="cd07033">
    <property type="entry name" value="TPP_PYR_DXS_TK_like"/>
    <property type="match status" value="1"/>
</dbReference>
<comment type="function">
    <text evidence="18">Catalyzes the transfer of a two-carbon ketol group from a ketose donor to an aldose acceptor, via a covalent intermediate with the cofactor thiamine pyrophosphate.</text>
</comment>
<feature type="binding site" evidence="16">
    <location>
        <position position="158"/>
    </location>
    <ligand>
        <name>Mg(2+)</name>
        <dbReference type="ChEBI" id="CHEBI:18420"/>
    </ligand>
</feature>
<proteinExistence type="inferred from homology"/>
<feature type="active site" description="Proton donor" evidence="13">
    <location>
        <position position="404"/>
    </location>
</feature>
<evidence type="ECO:0000256" key="6">
    <source>
        <dbReference type="ARBA" id="ARBA00022679"/>
    </source>
</evidence>
<dbReference type="PANTHER" id="PTHR43522">
    <property type="entry name" value="TRANSKETOLASE"/>
    <property type="match status" value="1"/>
</dbReference>
<dbReference type="InterPro" id="IPR005474">
    <property type="entry name" value="Transketolase_N"/>
</dbReference>
<comment type="similarity">
    <text evidence="3 18">Belongs to the transketolase family.</text>
</comment>
<evidence type="ECO:0000256" key="12">
    <source>
        <dbReference type="NCBIfam" id="TIGR00232"/>
    </source>
</evidence>
<dbReference type="Pfam" id="PF02779">
    <property type="entry name" value="Transket_pyr"/>
    <property type="match status" value="1"/>
</dbReference>
<sequence>MSPEQDRLAITTLRMLAIDAIEQANSGHPGLPLGAAPMAYVLWRRIMKHNPTDPNWINRDRFILSAGHGSALLYGLLHLSGYDVSLQDVKDFRQWGSKTPGHPEYGHTPGVEATTGPLGQGVAMGVGMAMAERRIAESFNQSDVPPVMDHFTYAIVSDGDLMEGVASEAASLAGHLCLGKLIYLYDDNGITIEGSTDVAFSESVQRRFEAYEWHVQTVENGEDLDAIEAAVRAAQAEEERPSLICVKTQIGHGSPKANTAGVHGSPLKGEAMEGTRQFYNWPEERFHVPAEALETWRAGVESGKQAQASWEAALEAYVVRHPEQGKQFRAQMAGELPEGWKAAMASVEFGGKPALATRSASGATLNALADLLPNLIGGSADLAPSNNTDLKKYPERTLHFGIREHAMGAALNGMALHGGLIPFGGTFLVFADYMRGAMRLSALMDTHVVYVLTHDSIGVGEDGPTHQPVEHAASLRAIPNLTVFRPADAEETRAAWVWAIENPKPSCLLLTRQNLPILEGGASVDAGVARGGYVKADCDGVPALILIATGSEVPLALDAAKQLNASGTATRVVSLPSWELFEQQDAAYQQSVLPSQCRARLGIEMGVSMGWSRWIGDGGSMLAIDRFGASAPGGKIAEEYGFTVENVVAKAKALLG</sequence>
<feature type="site" description="Important for catalytic activity" evidence="17">
    <location>
        <position position="263"/>
    </location>
</feature>
<evidence type="ECO:0000256" key="5">
    <source>
        <dbReference type="ARBA" id="ARBA00013152"/>
    </source>
</evidence>
<dbReference type="Gene3D" id="3.40.50.970">
    <property type="match status" value="2"/>
</dbReference>
<feature type="binding site" evidence="14">
    <location>
        <position position="512"/>
    </location>
    <ligand>
        <name>substrate</name>
    </ligand>
</feature>
<comment type="cofactor">
    <cofactor evidence="1">
        <name>Ca(2+)</name>
        <dbReference type="ChEBI" id="CHEBI:29108"/>
    </cofactor>
</comment>
<evidence type="ECO:0000313" key="21">
    <source>
        <dbReference type="Proteomes" id="UP000194003"/>
    </source>
</evidence>